<dbReference type="PANTHER" id="PTHR23129">
    <property type="entry name" value="ACYL-COENZYME A DIPHOSPHATASE FITM2"/>
    <property type="match status" value="1"/>
</dbReference>
<dbReference type="Pfam" id="PF10261">
    <property type="entry name" value="FIT"/>
    <property type="match status" value="1"/>
</dbReference>
<proteinExistence type="inferred from homology"/>
<keyword evidence="8" id="KW-0444">Lipid biosynthesis</keyword>
<feature type="transmembrane region" description="Helical" evidence="9">
    <location>
        <begin position="286"/>
        <end position="302"/>
    </location>
</feature>
<dbReference type="InterPro" id="IPR046400">
    <property type="entry name" value="SCS3"/>
</dbReference>
<keyword evidence="5 8" id="KW-1133">Transmembrane helix</keyword>
<feature type="transmembrane region" description="Helical" evidence="9">
    <location>
        <begin position="113"/>
        <end position="133"/>
    </location>
</feature>
<keyword evidence="3 8" id="KW-0378">Hydrolase</keyword>
<feature type="transmembrane region" description="Helical" evidence="9">
    <location>
        <begin position="259"/>
        <end position="280"/>
    </location>
</feature>
<dbReference type="HAMAP" id="MF_03231">
    <property type="entry name" value="SCS3"/>
    <property type="match status" value="1"/>
</dbReference>
<dbReference type="InterPro" id="IPR019388">
    <property type="entry name" value="FIT"/>
</dbReference>
<name>A0ABP0EJM1_9ASCO</name>
<gene>
    <name evidence="8" type="primary">SCS3</name>
    <name evidence="8" type="synonym">FIT2B</name>
    <name evidence="10" type="ORF">CAAN4_H05270</name>
</gene>
<evidence type="ECO:0000256" key="3">
    <source>
        <dbReference type="ARBA" id="ARBA00022801"/>
    </source>
</evidence>
<keyword evidence="4 8" id="KW-0256">Endoplasmic reticulum</keyword>
<evidence type="ECO:0000256" key="8">
    <source>
        <dbReference type="HAMAP-Rule" id="MF_03231"/>
    </source>
</evidence>
<comment type="catalytic activity">
    <reaction evidence="8">
        <text>(9Z)-octadecenoyl-CoA + H2O = S-(9Z-octadecenoyl)-4'-phosphopantetheine + adenosine 3',5'-bisphosphate + 2 H(+)</text>
        <dbReference type="Rhea" id="RHEA:65564"/>
        <dbReference type="ChEBI" id="CHEBI:15377"/>
        <dbReference type="ChEBI" id="CHEBI:15378"/>
        <dbReference type="ChEBI" id="CHEBI:57387"/>
        <dbReference type="ChEBI" id="CHEBI:58343"/>
        <dbReference type="ChEBI" id="CHEBI:156553"/>
    </reaction>
</comment>
<keyword evidence="7 8" id="KW-0472">Membrane</keyword>
<keyword evidence="8" id="KW-1208">Phospholipid metabolism</keyword>
<evidence type="ECO:0000256" key="4">
    <source>
        <dbReference type="ARBA" id="ARBA00022824"/>
    </source>
</evidence>
<evidence type="ECO:0000256" key="6">
    <source>
        <dbReference type="ARBA" id="ARBA00023098"/>
    </source>
</evidence>
<evidence type="ECO:0000256" key="7">
    <source>
        <dbReference type="ARBA" id="ARBA00023136"/>
    </source>
</evidence>
<comment type="similarity">
    <text evidence="8">Belongs to the FIT family. Fungal FIT2B/SCS3 subfamily.</text>
</comment>
<accession>A0ABP0EJM1</accession>
<comment type="catalytic activity">
    <reaction evidence="8">
        <text>(5Z,8Z,11Z,14Z)-eicosatetraenoyl-CoA + H2O = S-(5Z,8Z,11Z,14Z-eicosatetraenoyl)-4'-phosphopantetheine + adenosine 3',5'-bisphosphate + 2 H(+)</text>
        <dbReference type="Rhea" id="RHEA:65568"/>
        <dbReference type="ChEBI" id="CHEBI:15377"/>
        <dbReference type="ChEBI" id="CHEBI:15378"/>
        <dbReference type="ChEBI" id="CHEBI:57368"/>
        <dbReference type="ChEBI" id="CHEBI:58343"/>
        <dbReference type="ChEBI" id="CHEBI:156554"/>
    </reaction>
</comment>
<sequence>MPPTNQVRYDKDLQKLNSFTQHVSQKWKVTITELAYISSFVVSVLVGKVIHVCSQKEEVYNYFNDKRNFFNQYFVKKGWGWTTLVIVIFYALTLKKGSNLPIGKVLRRAVINYLLVTVWWIFFTQWFFGFPIMDRVFLWTGGKCAGIEHERLVDHSTFTKNPSFFQQLEETTLFETQMVSSYVCRSLKGSWSGGHDPSGHVFLLVHSSLYLVFESLPFWESWTRLKLNTRQLISNVRNSPTISSKLFNLLKFIAANPNILVILLVSLWWWMLFMTCIYFHSIAEKFVGLIFGYAAFSVLYILPRWI</sequence>
<keyword evidence="8" id="KW-0594">Phospholipid biosynthesis</keyword>
<keyword evidence="6" id="KW-0443">Lipid metabolism</keyword>
<comment type="catalytic activity">
    <reaction evidence="8">
        <text>hexadecanoyl-CoA + H2O = S-hexadecanoyl-4'-phosphopantetheine + adenosine 3',5'-bisphosphate + 2 H(+)</text>
        <dbReference type="Rhea" id="RHEA:50032"/>
        <dbReference type="ChEBI" id="CHEBI:15377"/>
        <dbReference type="ChEBI" id="CHEBI:15378"/>
        <dbReference type="ChEBI" id="CHEBI:57379"/>
        <dbReference type="ChEBI" id="CHEBI:58343"/>
        <dbReference type="ChEBI" id="CHEBI:132018"/>
    </reaction>
</comment>
<comment type="catalytic activity">
    <reaction evidence="8">
        <text>an acyl-CoA + H2O = an acyl-4'-phosphopantetheine + adenosine 3',5'-bisphosphate + 2 H(+)</text>
        <dbReference type="Rhea" id="RHEA:50044"/>
        <dbReference type="ChEBI" id="CHEBI:15377"/>
        <dbReference type="ChEBI" id="CHEBI:15378"/>
        <dbReference type="ChEBI" id="CHEBI:58342"/>
        <dbReference type="ChEBI" id="CHEBI:58343"/>
        <dbReference type="ChEBI" id="CHEBI:132023"/>
    </reaction>
</comment>
<evidence type="ECO:0000256" key="1">
    <source>
        <dbReference type="ARBA" id="ARBA00004477"/>
    </source>
</evidence>
<feature type="transmembrane region" description="Helical" evidence="9">
    <location>
        <begin position="34"/>
        <end position="53"/>
    </location>
</feature>
<feature type="active site" evidence="8">
    <location>
        <position position="280"/>
    </location>
</feature>
<evidence type="ECO:0000313" key="11">
    <source>
        <dbReference type="Proteomes" id="UP001497600"/>
    </source>
</evidence>
<comment type="subcellular location">
    <subcellularLocation>
        <location evidence="1 8">Endoplasmic reticulum membrane</location>
        <topology evidence="1 8">Multi-pass membrane protein</topology>
    </subcellularLocation>
</comment>
<feature type="transmembrane region" description="Helical" evidence="9">
    <location>
        <begin position="74"/>
        <end position="93"/>
    </location>
</feature>
<keyword evidence="11" id="KW-1185">Reference proteome</keyword>
<reference evidence="10 11" key="1">
    <citation type="submission" date="2024-01" db="EMBL/GenBank/DDBJ databases">
        <authorList>
            <consortium name="Genoscope - CEA"/>
            <person name="William W."/>
        </authorList>
    </citation>
    <scope>NUCLEOTIDE SEQUENCE [LARGE SCALE GENOMIC DNA]</scope>
    <source>
        <strain evidence="10 11">29B2s-10</strain>
    </source>
</reference>
<keyword evidence="2 8" id="KW-0812">Transmembrane</keyword>
<evidence type="ECO:0000256" key="5">
    <source>
        <dbReference type="ARBA" id="ARBA00022989"/>
    </source>
</evidence>
<evidence type="ECO:0000313" key="10">
    <source>
        <dbReference type="EMBL" id="CAK7920695.1"/>
    </source>
</evidence>
<dbReference type="EC" id="3.6.1.-" evidence="8"/>
<feature type="active site" evidence="8">
    <location>
        <position position="200"/>
    </location>
</feature>
<evidence type="ECO:0000256" key="2">
    <source>
        <dbReference type="ARBA" id="ARBA00022692"/>
    </source>
</evidence>
<dbReference type="Proteomes" id="UP001497600">
    <property type="component" value="Chromosome H"/>
</dbReference>
<comment type="function">
    <text evidence="8">Fatty acyl-coenzyme A (CoA) diphosphatase that hydrolyzes fatty acyl-CoA to yield acyl-4'-phosphopantetheine and adenosine 3',5'-bisphosphate. Preferentially hydrolyzes unsaturated long-chain acyl-CoA substrates in the endoplasmic reticulum (ER) lumen. This catalytic activity is required for maintaining ER structure and for lipid droplets (LDs) biogenesis, which are lipid storage organelles involved in maintaining lipid and energy homeostasis. May directly bind to diacylglycerol (DAGs) and triacylglycerol, which is also important for LD biogenesis. May support directional budding of nacent LDs from the ER into the cytosol by reducing DAG levels at sites of LD formation. May play a role in the regulation of cell morphology and cytoskeletal organization. Involved in phospholipid biosynthesis.</text>
</comment>
<dbReference type="EMBL" id="OZ004260">
    <property type="protein sequence ID" value="CAK7920695.1"/>
    <property type="molecule type" value="Genomic_DNA"/>
</dbReference>
<evidence type="ECO:0000256" key="9">
    <source>
        <dbReference type="SAM" id="Phobius"/>
    </source>
</evidence>
<protein>
    <recommendedName>
        <fullName evidence="8">Acyl-coenzyme A diphosphatase SCS3</fullName>
        <ecNumber evidence="8">3.6.1.-</ecNumber>
    </recommendedName>
    <alternativeName>
        <fullName evidence="8">FIT family protein SCS3</fullName>
    </alternativeName>
</protein>
<dbReference type="PANTHER" id="PTHR23129:SF0">
    <property type="entry name" value="ACYL-COENZYME A DIPHOSPHATASE FITM2"/>
    <property type="match status" value="1"/>
</dbReference>
<organism evidence="10 11">
    <name type="scientific">[Candida] anglica</name>
    <dbReference type="NCBI Taxonomy" id="148631"/>
    <lineage>
        <taxon>Eukaryota</taxon>
        <taxon>Fungi</taxon>
        <taxon>Dikarya</taxon>
        <taxon>Ascomycota</taxon>
        <taxon>Saccharomycotina</taxon>
        <taxon>Pichiomycetes</taxon>
        <taxon>Debaryomycetaceae</taxon>
        <taxon>Kurtzmaniella</taxon>
    </lineage>
</organism>